<organism evidence="1 2">
    <name type="scientific">Roseivirga seohaensis subsp. aquiponti</name>
    <dbReference type="NCBI Taxonomy" id="1566026"/>
    <lineage>
        <taxon>Bacteria</taxon>
        <taxon>Pseudomonadati</taxon>
        <taxon>Bacteroidota</taxon>
        <taxon>Cytophagia</taxon>
        <taxon>Cytophagales</taxon>
        <taxon>Roseivirgaceae</taxon>
        <taxon>Roseivirga</taxon>
    </lineage>
</organism>
<gene>
    <name evidence="1" type="ORF">OB69_01495</name>
</gene>
<evidence type="ECO:0000313" key="1">
    <source>
        <dbReference type="EMBL" id="KOF04230.1"/>
    </source>
</evidence>
<comment type="caution">
    <text evidence="1">The sequence shown here is derived from an EMBL/GenBank/DDBJ whole genome shotgun (WGS) entry which is preliminary data.</text>
</comment>
<dbReference type="AlphaFoldDB" id="A0A0L8APS8"/>
<proteinExistence type="predicted"/>
<dbReference type="Proteomes" id="UP000036908">
    <property type="component" value="Unassembled WGS sequence"/>
</dbReference>
<dbReference type="PATRIC" id="fig|1566026.4.peg.1996"/>
<sequence>MSFLLLQFYAEAQQSIYSVLHFAHETSNKGKVKLIEESRTFYRISRVIKESRVLEYNENQQLLVEKRYSKKEGKYLEVMFGYQNGRKAYRKRTAKSDDGFSTEFNSYRYSKEGHLIEMVYYDADSVVTRQITLNNNENGHPIQLKKYRGEELIGIEEARYDYSNNRVYIKALNEFGDVISEVDYTVDQRLKNPEFTYDDHDNVVAFPRNVKGSDQMYTLRKYKYDDNGNWTTMTVYLAEKRGDKYIFMIKDSVFKRKITYYK</sequence>
<accession>A0A0L8APS8</accession>
<protein>
    <submittedName>
        <fullName evidence="1">Uncharacterized protein</fullName>
    </submittedName>
</protein>
<keyword evidence="2" id="KW-1185">Reference proteome</keyword>
<dbReference type="EMBL" id="JSVA01000003">
    <property type="protein sequence ID" value="KOF04230.1"/>
    <property type="molecule type" value="Genomic_DNA"/>
</dbReference>
<evidence type="ECO:0000313" key="2">
    <source>
        <dbReference type="Proteomes" id="UP000036908"/>
    </source>
</evidence>
<reference evidence="2" key="1">
    <citation type="submission" date="2014-11" db="EMBL/GenBank/DDBJ databases">
        <title>Genome sequencing of Roseivirga sp. D-25.</title>
        <authorList>
            <person name="Selvaratnam C."/>
            <person name="Thevarajoo S."/>
            <person name="Goh K.M."/>
            <person name="Eee R."/>
            <person name="Chan K.-G."/>
            <person name="Chong C.S."/>
        </authorList>
    </citation>
    <scope>NUCLEOTIDE SEQUENCE [LARGE SCALE GENOMIC DNA]</scope>
    <source>
        <strain evidence="2">D-25</strain>
    </source>
</reference>
<name>A0A0L8APS8_9BACT</name>